<reference evidence="2" key="1">
    <citation type="submission" date="2015-09" db="EMBL/GenBank/DDBJ databases">
        <authorList>
            <person name="Jackson K.R."/>
            <person name="Lunt B.L."/>
            <person name="Fisher J.N.B."/>
            <person name="Gardner A.V."/>
            <person name="Bailey M.E."/>
            <person name="Deus L.M."/>
            <person name="Earl A.S."/>
            <person name="Gibby P.D."/>
            <person name="Hartmann K.A."/>
            <person name="Liu J.E."/>
            <person name="Manci A.M."/>
            <person name="Nielsen D.A."/>
            <person name="Solomon M.B."/>
            <person name="Breakwell D.P."/>
            <person name="Burnett S.H."/>
            <person name="Grose J.H."/>
        </authorList>
    </citation>
    <scope>NUCLEOTIDE SEQUENCE</scope>
    <source>
        <strain evidence="2">7805</strain>
    </source>
</reference>
<evidence type="ECO:0000259" key="1">
    <source>
        <dbReference type="Pfam" id="PF18480"/>
    </source>
</evidence>
<proteinExistence type="predicted"/>
<gene>
    <name evidence="2" type="ORF">PLAM_4101</name>
</gene>
<sequence length="119" mass="13252">MKFLIDQDVYATATKFLIDAGHDVIVVAQMGLAQASDEEILRVAQAENRILITRDRDYGNLVFVRAIATGVIYLRVLPKTVNAVHNELAGVIENYSEVELKGAFVVVEPDGHRFRKPLT</sequence>
<feature type="domain" description="DUF5615" evidence="1">
    <location>
        <begin position="1"/>
        <end position="109"/>
    </location>
</feature>
<accession>A0A1J1JL67</accession>
<dbReference type="AlphaFoldDB" id="A0A1J1JL67"/>
<name>A0A1J1JL67_PLAAG</name>
<dbReference type="InterPro" id="IPR041049">
    <property type="entry name" value="DUF5615"/>
</dbReference>
<dbReference type="EMBL" id="LO018304">
    <property type="protein sequence ID" value="CUM62067.1"/>
    <property type="molecule type" value="Genomic_DNA"/>
</dbReference>
<evidence type="ECO:0000313" key="2">
    <source>
        <dbReference type="EMBL" id="CUM62067.1"/>
    </source>
</evidence>
<protein>
    <recommendedName>
        <fullName evidence="1">DUF5615 domain-containing protein</fullName>
    </recommendedName>
</protein>
<dbReference type="RefSeq" id="WP_235751945.1">
    <property type="nucleotide sequence ID" value="NZ_LR882950.1"/>
</dbReference>
<organism evidence="2">
    <name type="scientific">Planktothrix agardhii</name>
    <name type="common">Oscillatoria agardhii</name>
    <dbReference type="NCBI Taxonomy" id="1160"/>
    <lineage>
        <taxon>Bacteria</taxon>
        <taxon>Bacillati</taxon>
        <taxon>Cyanobacteriota</taxon>
        <taxon>Cyanophyceae</taxon>
        <taxon>Oscillatoriophycideae</taxon>
        <taxon>Oscillatoriales</taxon>
        <taxon>Microcoleaceae</taxon>
        <taxon>Planktothrix</taxon>
    </lineage>
</organism>
<dbReference type="Pfam" id="PF18480">
    <property type="entry name" value="DUF5615"/>
    <property type="match status" value="1"/>
</dbReference>